<feature type="transmembrane region" description="Helical" evidence="1">
    <location>
        <begin position="187"/>
        <end position="216"/>
    </location>
</feature>
<organism evidence="2 3">
    <name type="scientific">Liquorilactobacillus sucicola DSM 21376 = JCM 15457</name>
    <dbReference type="NCBI Taxonomy" id="1423806"/>
    <lineage>
        <taxon>Bacteria</taxon>
        <taxon>Bacillati</taxon>
        <taxon>Bacillota</taxon>
        <taxon>Bacilli</taxon>
        <taxon>Lactobacillales</taxon>
        <taxon>Lactobacillaceae</taxon>
        <taxon>Liquorilactobacillus</taxon>
    </lineage>
</organism>
<evidence type="ECO:0000313" key="2">
    <source>
        <dbReference type="EMBL" id="KRN05324.1"/>
    </source>
</evidence>
<feature type="transmembrane region" description="Helical" evidence="1">
    <location>
        <begin position="237"/>
        <end position="258"/>
    </location>
</feature>
<evidence type="ECO:0008006" key="4">
    <source>
        <dbReference type="Google" id="ProtNLM"/>
    </source>
</evidence>
<dbReference type="EMBL" id="AYZF01000017">
    <property type="protein sequence ID" value="KRN05324.1"/>
    <property type="molecule type" value="Genomic_DNA"/>
</dbReference>
<dbReference type="PANTHER" id="PTHR38454:SF1">
    <property type="entry name" value="INTEGRAL MEMBRANE PROTEIN"/>
    <property type="match status" value="1"/>
</dbReference>
<reference evidence="2 3" key="1">
    <citation type="journal article" date="2015" name="Genome Announc.">
        <title>Expanding the biotechnology potential of lactobacilli through comparative genomics of 213 strains and associated genera.</title>
        <authorList>
            <person name="Sun Z."/>
            <person name="Harris H.M."/>
            <person name="McCann A."/>
            <person name="Guo C."/>
            <person name="Argimon S."/>
            <person name="Zhang W."/>
            <person name="Yang X."/>
            <person name="Jeffery I.B."/>
            <person name="Cooney J.C."/>
            <person name="Kagawa T.F."/>
            <person name="Liu W."/>
            <person name="Song Y."/>
            <person name="Salvetti E."/>
            <person name="Wrobel A."/>
            <person name="Rasinkangas P."/>
            <person name="Parkhill J."/>
            <person name="Rea M.C."/>
            <person name="O'Sullivan O."/>
            <person name="Ritari J."/>
            <person name="Douillard F.P."/>
            <person name="Paul Ross R."/>
            <person name="Yang R."/>
            <person name="Briner A.E."/>
            <person name="Felis G.E."/>
            <person name="de Vos W.M."/>
            <person name="Barrangou R."/>
            <person name="Klaenhammer T.R."/>
            <person name="Caufield P.W."/>
            <person name="Cui Y."/>
            <person name="Zhang H."/>
            <person name="O'Toole P.W."/>
        </authorList>
    </citation>
    <scope>NUCLEOTIDE SEQUENCE [LARGE SCALE GENOMIC DNA]</scope>
    <source>
        <strain evidence="2 3">DSM 21376</strain>
    </source>
</reference>
<dbReference type="Proteomes" id="UP000050961">
    <property type="component" value="Unassembled WGS sequence"/>
</dbReference>
<keyword evidence="3" id="KW-1185">Reference proteome</keyword>
<keyword evidence="1" id="KW-0472">Membrane</keyword>
<name>A0A023CV17_9LACO</name>
<feature type="transmembrane region" description="Helical" evidence="1">
    <location>
        <begin position="12"/>
        <end position="30"/>
    </location>
</feature>
<evidence type="ECO:0000313" key="3">
    <source>
        <dbReference type="Proteomes" id="UP000050961"/>
    </source>
</evidence>
<feature type="transmembrane region" description="Helical" evidence="1">
    <location>
        <begin position="107"/>
        <end position="128"/>
    </location>
</feature>
<dbReference type="STRING" id="1423806.FD15_GL001875"/>
<feature type="transmembrane region" description="Helical" evidence="1">
    <location>
        <begin position="437"/>
        <end position="454"/>
    </location>
</feature>
<sequence length="863" mass="98259">MPSYFRSHRQQQLLLLAFFIPFAIMLVLFIDQQLTPFGNRNLLFSDVGTQYNVFLTSLRHDILQHNFSQYSYSLGLGSNTLPTYAYYLMSPLNILVVFFPPSQMPTAIAWLIVLKISLSGLTMAYFLSASPLQYKKNPPLLLFSTAYALSSWVASVYYTLMWLDALLLLPLVCAGLDRLIQRHTSKLYFISLLAIIITNYYLGYMACLFAVIYFVYQLSFQYCTSEGSSSFLKRQKKLILHFILTSLLAALSSMFILLPSILGMLATDKAIFKWSNYNLMPTFGPESLNQLGLGANNYSSRLSHGPALFSGSCIFLLIIAFFLNKRVDIADKKRTAAVLLTLFLGMWVNCFNTIWHLFQHPAGFPFRNALFFTFFAVYIAYRSVQYVPRNSLTVFQKRITLCIPLTGLFIGFIWKSILNERFSKILAHASILTGKNWLYFSLSIGFYILSWFFLFKLPLKKADTLLIGLTCIELMLNFTLSMVGTPFGNQHNYVSNYCAKQHQLANLKHNNCARSYGRTVVRDTSFRNAYHEKYNYYNDALLFHYYGISFYSSTLNKEERQTLEALGYLSVNPRRISFVGGTELTRSLLSIQNELKLSNTSSQLKVNPTFFGVGAAVPAGILKLKLPQYQALKNQERILQNFAPSSEPYFKHVKLLKIHDGVKSSAGKYRHELTLKTTADGPLYYYSQDAAADLNTLQVNKSSKKPPVDNRGQRMICSLGNFHKNQIVHLSVATNSLHWDNAQQLRVLNTIQFDKAMNQMYEQHFHLQKISSHALSGKVTGTAGKKSLLLSIPYEKGWHAYVNHRSVKIQKGLGGFIVMPIAKGKNYVELNYRSPGFISGIFLSGIGLLLYIATLFYEQRYSY</sequence>
<feature type="transmembrane region" description="Helical" evidence="1">
    <location>
        <begin position="836"/>
        <end position="857"/>
    </location>
</feature>
<dbReference type="InterPro" id="IPR018580">
    <property type="entry name" value="Uncharacterised_YfhO"/>
</dbReference>
<dbReference type="Pfam" id="PF09586">
    <property type="entry name" value="YfhO"/>
    <property type="match status" value="1"/>
</dbReference>
<feature type="transmembrane region" description="Helical" evidence="1">
    <location>
        <begin position="401"/>
        <end position="417"/>
    </location>
</feature>
<gene>
    <name evidence="2" type="ORF">FD15_GL001875</name>
</gene>
<feature type="transmembrane region" description="Helical" evidence="1">
    <location>
        <begin position="336"/>
        <end position="358"/>
    </location>
</feature>
<dbReference type="AlphaFoldDB" id="A0A023CV17"/>
<protein>
    <recommendedName>
        <fullName evidence="4">Integral membrane protein</fullName>
    </recommendedName>
</protein>
<comment type="caution">
    <text evidence="2">The sequence shown here is derived from an EMBL/GenBank/DDBJ whole genome shotgun (WGS) entry which is preliminary data.</text>
</comment>
<keyword evidence="1" id="KW-1133">Transmembrane helix</keyword>
<dbReference type="OrthoDB" id="9815466at2"/>
<proteinExistence type="predicted"/>
<feature type="transmembrane region" description="Helical" evidence="1">
    <location>
        <begin position="307"/>
        <end position="324"/>
    </location>
</feature>
<dbReference type="RefSeq" id="WP_034986753.1">
    <property type="nucleotide sequence ID" value="NZ_AYZF01000017.1"/>
</dbReference>
<feature type="transmembrane region" description="Helical" evidence="1">
    <location>
        <begin position="364"/>
        <end position="381"/>
    </location>
</feature>
<evidence type="ECO:0000256" key="1">
    <source>
        <dbReference type="SAM" id="Phobius"/>
    </source>
</evidence>
<dbReference type="PANTHER" id="PTHR38454">
    <property type="entry name" value="INTEGRAL MEMBRANE PROTEIN-RELATED"/>
    <property type="match status" value="1"/>
</dbReference>
<accession>A0A023CV17</accession>
<feature type="transmembrane region" description="Helical" evidence="1">
    <location>
        <begin position="140"/>
        <end position="160"/>
    </location>
</feature>
<dbReference type="PATRIC" id="fig|1423806.3.peg.1909"/>
<dbReference type="eggNOG" id="COG4485">
    <property type="taxonomic scope" value="Bacteria"/>
</dbReference>
<keyword evidence="1" id="KW-0812">Transmembrane</keyword>